<keyword evidence="2" id="KW-0902">Two-component regulatory system</keyword>
<evidence type="ECO:0000256" key="6">
    <source>
        <dbReference type="PROSITE-ProRule" id="PRU00169"/>
    </source>
</evidence>
<dbReference type="PANTHER" id="PTHR48111:SF1">
    <property type="entry name" value="TWO-COMPONENT RESPONSE REGULATOR ORR33"/>
    <property type="match status" value="1"/>
</dbReference>
<evidence type="ECO:0000259" key="7">
    <source>
        <dbReference type="PROSITE" id="PS50110"/>
    </source>
</evidence>
<dbReference type="Proteomes" id="UP001466331">
    <property type="component" value="Unassembled WGS sequence"/>
</dbReference>
<name>A0ABU9UA63_9SPIR</name>
<evidence type="ECO:0000256" key="3">
    <source>
        <dbReference type="ARBA" id="ARBA00023015"/>
    </source>
</evidence>
<dbReference type="EMBL" id="JBCHKQ010000001">
    <property type="protein sequence ID" value="MEM5947556.1"/>
    <property type="molecule type" value="Genomic_DNA"/>
</dbReference>
<dbReference type="CDD" id="cd00156">
    <property type="entry name" value="REC"/>
    <property type="match status" value="1"/>
</dbReference>
<accession>A0ABU9UA63</accession>
<dbReference type="PANTHER" id="PTHR48111">
    <property type="entry name" value="REGULATOR OF RPOS"/>
    <property type="match status" value="1"/>
</dbReference>
<keyword evidence="9" id="KW-1185">Reference proteome</keyword>
<organism evidence="8 9">
    <name type="scientific">Rarispira pelagica</name>
    <dbReference type="NCBI Taxonomy" id="3141764"/>
    <lineage>
        <taxon>Bacteria</taxon>
        <taxon>Pseudomonadati</taxon>
        <taxon>Spirochaetota</taxon>
        <taxon>Spirochaetia</taxon>
        <taxon>Winmispirales</taxon>
        <taxon>Winmispiraceae</taxon>
        <taxon>Rarispira</taxon>
    </lineage>
</organism>
<dbReference type="InterPro" id="IPR011006">
    <property type="entry name" value="CheY-like_superfamily"/>
</dbReference>
<evidence type="ECO:0000256" key="1">
    <source>
        <dbReference type="ARBA" id="ARBA00022553"/>
    </source>
</evidence>
<evidence type="ECO:0000313" key="9">
    <source>
        <dbReference type="Proteomes" id="UP001466331"/>
    </source>
</evidence>
<keyword evidence="3" id="KW-0805">Transcription regulation</keyword>
<dbReference type="Gene3D" id="3.40.50.2300">
    <property type="match status" value="1"/>
</dbReference>
<proteinExistence type="predicted"/>
<sequence length="116" mass="13141">MSVSRKLLLVEDEDSIRLSLRDFLVDKGYDVMVASDGLGAIRQLTDYDFDLIISDYRMDNLGGSYWVRFLSKFCSSVPVLIISGFLPGDTELPFPVVYKPFDYDDILIKIEEVMGG</sequence>
<dbReference type="Pfam" id="PF00072">
    <property type="entry name" value="Response_reg"/>
    <property type="match status" value="1"/>
</dbReference>
<keyword evidence="1 6" id="KW-0597">Phosphoprotein</keyword>
<protein>
    <submittedName>
        <fullName evidence="8">Response regulator</fullName>
    </submittedName>
</protein>
<feature type="domain" description="Response regulatory" evidence="7">
    <location>
        <begin position="6"/>
        <end position="114"/>
    </location>
</feature>
<reference evidence="8 9" key="1">
    <citation type="submission" date="2024-03" db="EMBL/GenBank/DDBJ databases">
        <title>Ignisphaera cupida sp. nov., a hyperthermophilic hydrolytic archaeon from a hot spring of Kamchatka, and proposal of Ignisphaeraceae fam. nov.</title>
        <authorList>
            <person name="Podosokorskaya O.A."/>
            <person name="Elcheninov A.G."/>
            <person name="Maltseva A.I."/>
            <person name="Zayulina K.S."/>
            <person name="Novikov A."/>
            <person name="Merkel A.Y."/>
        </authorList>
    </citation>
    <scope>NUCLEOTIDE SEQUENCE [LARGE SCALE GENOMIC DNA]</scope>
    <source>
        <strain evidence="8 9">38H-sp</strain>
    </source>
</reference>
<comment type="caution">
    <text evidence="8">The sequence shown here is derived from an EMBL/GenBank/DDBJ whole genome shotgun (WGS) entry which is preliminary data.</text>
</comment>
<keyword evidence="5" id="KW-0804">Transcription</keyword>
<dbReference type="SMART" id="SM00448">
    <property type="entry name" value="REC"/>
    <property type="match status" value="1"/>
</dbReference>
<dbReference type="PROSITE" id="PS50110">
    <property type="entry name" value="RESPONSE_REGULATORY"/>
    <property type="match status" value="1"/>
</dbReference>
<keyword evidence="4" id="KW-0238">DNA-binding</keyword>
<feature type="modified residue" description="4-aspartylphosphate" evidence="6">
    <location>
        <position position="55"/>
    </location>
</feature>
<dbReference type="InterPro" id="IPR039420">
    <property type="entry name" value="WalR-like"/>
</dbReference>
<evidence type="ECO:0000256" key="2">
    <source>
        <dbReference type="ARBA" id="ARBA00023012"/>
    </source>
</evidence>
<gene>
    <name evidence="8" type="ORF">WKV44_03260</name>
</gene>
<evidence type="ECO:0000256" key="4">
    <source>
        <dbReference type="ARBA" id="ARBA00023125"/>
    </source>
</evidence>
<dbReference type="InterPro" id="IPR001789">
    <property type="entry name" value="Sig_transdc_resp-reg_receiver"/>
</dbReference>
<dbReference type="RefSeq" id="WP_420069002.1">
    <property type="nucleotide sequence ID" value="NZ_JBCHKQ010000001.1"/>
</dbReference>
<evidence type="ECO:0000313" key="8">
    <source>
        <dbReference type="EMBL" id="MEM5947556.1"/>
    </source>
</evidence>
<dbReference type="SUPFAM" id="SSF52172">
    <property type="entry name" value="CheY-like"/>
    <property type="match status" value="1"/>
</dbReference>
<evidence type="ECO:0000256" key="5">
    <source>
        <dbReference type="ARBA" id="ARBA00023163"/>
    </source>
</evidence>